<protein>
    <recommendedName>
        <fullName evidence="3">Uridine kinase</fullName>
    </recommendedName>
</protein>
<dbReference type="SUPFAM" id="SSF52540">
    <property type="entry name" value="P-loop containing nucleoside triphosphate hydrolases"/>
    <property type="match status" value="1"/>
</dbReference>
<accession>A0A0N9NE24</accession>
<dbReference type="InterPro" id="IPR027417">
    <property type="entry name" value="P-loop_NTPase"/>
</dbReference>
<name>A0A0N9NE24_9ACTN</name>
<sequence>MPQDWAWLADDVAVRCGLTEGIVAIDGPSGAGKSTFAAELVRALADRGRKSVLISTDDYATWDDPASWWPELERDVIGAFERRHDYFYRPRIWVDGRPEIGPEKWVRRQPILIIEGVTSARRSCAHRFTHLFWLDGPPAPDRLARTVARDGEADRDHLTRWQHFEEGWFAVDGTRERCEVLR</sequence>
<reference evidence="2" key="1">
    <citation type="submission" date="2015-06" db="EMBL/GenBank/DDBJ databases">
        <title>Complete genome sequence and metabolic analysis of phthalate degradation pathway in Gordonia sp. QH-11.</title>
        <authorList>
            <person name="Jin D."/>
            <person name="Kong X."/>
            <person name="Bai Z."/>
        </authorList>
    </citation>
    <scope>NUCLEOTIDE SEQUENCE [LARGE SCALE GENOMIC DNA]</scope>
    <source>
        <strain evidence="2">QH-11</strain>
    </source>
</reference>
<dbReference type="Gene3D" id="3.40.50.300">
    <property type="entry name" value="P-loop containing nucleotide triphosphate hydrolases"/>
    <property type="match status" value="1"/>
</dbReference>
<dbReference type="OrthoDB" id="3237545at2"/>
<reference evidence="1 2" key="2">
    <citation type="journal article" date="2017" name="Int. J. Syst. Evol. Microbiol.">
        <title>Gordonia phthalatica sp. nov., a di-n-butyl phthalate-degrading bacterium isolated from activated sludge.</title>
        <authorList>
            <person name="Jin D."/>
            <person name="Kong X."/>
            <person name="Jia M."/>
            <person name="Yu X."/>
            <person name="Wang X."/>
            <person name="Zhuang X."/>
            <person name="Deng Y."/>
            <person name="Bai Z."/>
        </authorList>
    </citation>
    <scope>NUCLEOTIDE SEQUENCE [LARGE SCALE GENOMIC DNA]</scope>
    <source>
        <strain evidence="1 2">QH-11</strain>
    </source>
</reference>
<dbReference type="CDD" id="cd01983">
    <property type="entry name" value="SIMIBI"/>
    <property type="match status" value="1"/>
</dbReference>
<keyword evidence="2" id="KW-1185">Reference proteome</keyword>
<dbReference type="Proteomes" id="UP000063789">
    <property type="component" value="Chromosome"/>
</dbReference>
<dbReference type="STRING" id="1136941.ACH46_01805"/>
<dbReference type="PATRIC" id="fig|1136941.3.peg.361"/>
<evidence type="ECO:0000313" key="1">
    <source>
        <dbReference type="EMBL" id="ALG83474.1"/>
    </source>
</evidence>
<dbReference type="EMBL" id="CP011853">
    <property type="protein sequence ID" value="ALG83474.1"/>
    <property type="molecule type" value="Genomic_DNA"/>
</dbReference>
<evidence type="ECO:0000313" key="2">
    <source>
        <dbReference type="Proteomes" id="UP000063789"/>
    </source>
</evidence>
<dbReference type="KEGG" id="goq:ACH46_01805"/>
<gene>
    <name evidence="1" type="ORF">ACH46_01805</name>
</gene>
<dbReference type="AlphaFoldDB" id="A0A0N9NE24"/>
<evidence type="ECO:0008006" key="3">
    <source>
        <dbReference type="Google" id="ProtNLM"/>
    </source>
</evidence>
<proteinExistence type="predicted"/>
<organism evidence="1 2">
    <name type="scientific">Gordonia phthalatica</name>
    <dbReference type="NCBI Taxonomy" id="1136941"/>
    <lineage>
        <taxon>Bacteria</taxon>
        <taxon>Bacillati</taxon>
        <taxon>Actinomycetota</taxon>
        <taxon>Actinomycetes</taxon>
        <taxon>Mycobacteriales</taxon>
        <taxon>Gordoniaceae</taxon>
        <taxon>Gordonia</taxon>
    </lineage>
</organism>